<reference evidence="2 3" key="1">
    <citation type="submission" date="2021-01" db="EMBL/GenBank/DDBJ databases">
        <title>Genomic Encyclopedia of Type Strains, Phase IV (KMG-IV): sequencing the most valuable type-strain genomes for metagenomic binning, comparative biology and taxonomic classification.</title>
        <authorList>
            <person name="Goeker M."/>
        </authorList>
    </citation>
    <scope>NUCLEOTIDE SEQUENCE [LARGE SCALE GENOMIC DNA]</scope>
    <source>
        <strain evidence="2 3">DSM 24436</strain>
    </source>
</reference>
<evidence type="ECO:0000313" key="3">
    <source>
        <dbReference type="Proteomes" id="UP000767854"/>
    </source>
</evidence>
<keyword evidence="3" id="KW-1185">Reference proteome</keyword>
<dbReference type="PANTHER" id="PTHR38032:SF1">
    <property type="entry name" value="RNA-BINDING PROTEIN KHPB N-TERMINAL DOMAIN-CONTAINING PROTEIN"/>
    <property type="match status" value="1"/>
</dbReference>
<proteinExistence type="predicted"/>
<dbReference type="InterPro" id="IPR046866">
    <property type="entry name" value="FapA_N"/>
</dbReference>
<dbReference type="InterPro" id="IPR005646">
    <property type="entry name" value="FapA"/>
</dbReference>
<evidence type="ECO:0000313" key="2">
    <source>
        <dbReference type="EMBL" id="MBM7560612.1"/>
    </source>
</evidence>
<gene>
    <name evidence="2" type="ORF">JOC49_000121</name>
</gene>
<dbReference type="InterPro" id="IPR046865">
    <property type="entry name" value="FapA_b_solenoid"/>
</dbReference>
<name>A0ABS2MMR4_9FIRM</name>
<dbReference type="Pfam" id="PF03961">
    <property type="entry name" value="FapA"/>
    <property type="match status" value="1"/>
</dbReference>
<feature type="domain" description="Flagellar Assembly Protein A N-terminal region" evidence="1">
    <location>
        <begin position="11"/>
        <end position="179"/>
    </location>
</feature>
<dbReference type="Pfam" id="PF20250">
    <property type="entry name" value="FapA_N"/>
    <property type="match status" value="1"/>
</dbReference>
<dbReference type="PANTHER" id="PTHR38032">
    <property type="entry name" value="POLYMERASE-RELATED"/>
    <property type="match status" value="1"/>
</dbReference>
<comment type="caution">
    <text evidence="2">The sequence shown here is derived from an EMBL/GenBank/DDBJ whole genome shotgun (WGS) entry which is preliminary data.</text>
</comment>
<sequence length="459" mass="49964">MSETSRKFEASVKISDNYYVAYLSLEMEPGAKVKPDDIIKILKERNVIFGLKHNVIEQICKEGTTVHSIVVAEGIVHENGKDGYIDFKITKEHKVKPQILEDGRVDFKNMGFVELVNEEDVLAVKVPPTKGKNGTTVTGKAIRGKDGKDVVLKIGKNMRVSPDGLKAIATSDGTVVVDNDRISVIKSLEIRGDVGVETGNITFQGQVVVNGNVTSGYSVECDGDLVVNGVVEGAVLKAGGNIVISRGIQGHDKASITCHGDLTSNFINSCHVYVKGTIETGAIMSSKIKCDGRIVVKGKKGLIVGGEITSKSDIEANVVGSELGVTTSIKLGVDVETIEELKTLTSDVRDLIDMHDKLGKSVKLLKTKIEQNPEDKRSVFMYEKYSANFVEMDVSLNEKRTRLKMLNELVNNISGAQIKANTFYPGTRIKVGNGNFYVKHQLTRSIIKKDHGEIIAIGF</sequence>
<protein>
    <submittedName>
        <fullName evidence="2">Uncharacterized protein (DUF342 family)</fullName>
    </submittedName>
</protein>
<organism evidence="2 3">
    <name type="scientific">Fusibacter tunisiensis</name>
    <dbReference type="NCBI Taxonomy" id="1008308"/>
    <lineage>
        <taxon>Bacteria</taxon>
        <taxon>Bacillati</taxon>
        <taxon>Bacillota</taxon>
        <taxon>Clostridia</taxon>
        <taxon>Eubacteriales</taxon>
        <taxon>Eubacteriales Family XII. Incertae Sedis</taxon>
        <taxon>Fusibacter</taxon>
    </lineage>
</organism>
<dbReference type="Proteomes" id="UP000767854">
    <property type="component" value="Unassembled WGS sequence"/>
</dbReference>
<dbReference type="EMBL" id="JAFBDT010000001">
    <property type="protein sequence ID" value="MBM7560612.1"/>
    <property type="molecule type" value="Genomic_DNA"/>
</dbReference>
<evidence type="ECO:0000259" key="1">
    <source>
        <dbReference type="Pfam" id="PF20250"/>
    </source>
</evidence>
<dbReference type="RefSeq" id="WP_204661153.1">
    <property type="nucleotide sequence ID" value="NZ_JAFBDT010000001.1"/>
</dbReference>
<accession>A0ABS2MMR4</accession>